<organism evidence="6 7">
    <name type="scientific">Thiohalobacter thiocyanaticus</name>
    <dbReference type="NCBI Taxonomy" id="585455"/>
    <lineage>
        <taxon>Bacteria</taxon>
        <taxon>Pseudomonadati</taxon>
        <taxon>Pseudomonadota</taxon>
        <taxon>Gammaproteobacteria</taxon>
        <taxon>Thiohalobacterales</taxon>
        <taxon>Thiohalobacteraceae</taxon>
        <taxon>Thiohalobacter</taxon>
    </lineage>
</organism>
<dbReference type="Pfam" id="PF00027">
    <property type="entry name" value="cNMP_binding"/>
    <property type="match status" value="1"/>
</dbReference>
<dbReference type="InterPro" id="IPR050397">
    <property type="entry name" value="Env_Response_Regulators"/>
</dbReference>
<keyword evidence="2" id="KW-0238">DNA-binding</keyword>
<dbReference type="OrthoDB" id="7643467at2"/>
<evidence type="ECO:0000259" key="5">
    <source>
        <dbReference type="PROSITE" id="PS51063"/>
    </source>
</evidence>
<evidence type="ECO:0000313" key="7">
    <source>
        <dbReference type="Proteomes" id="UP000287798"/>
    </source>
</evidence>
<evidence type="ECO:0000256" key="2">
    <source>
        <dbReference type="ARBA" id="ARBA00023125"/>
    </source>
</evidence>
<dbReference type="FunFam" id="1.10.10.10:FF:000028">
    <property type="entry name" value="Fumarate/nitrate reduction transcriptional regulator Fnr"/>
    <property type="match status" value="1"/>
</dbReference>
<dbReference type="NCBIfam" id="NF008365">
    <property type="entry name" value="PRK11161.1"/>
    <property type="match status" value="1"/>
</dbReference>
<name>A0A426QJ79_9GAMM</name>
<sequence>MSSVQESGAISLKRLQTACESCSLFQLCLPLELAHDDLEELDHIIKQRRPLQRGEYLFQMGNEFRAVYAIRSGSLKTFTTTDGGEEQVTGFHLPSELVGLDAITTGTHPCSARALETTSVCEIPFDRLEELGSRIPGLQRQLLRIMSHEILMEQDTMIWLGKKSAEARLAALLLRFSSRFKARKFSACDFNLSMSRTDIANYLGLAVETVSRLFSRFQTEGLLEVDRKHVLIKDMDALQRMAGADHTN</sequence>
<dbReference type="GO" id="GO:0005829">
    <property type="term" value="C:cytosol"/>
    <property type="evidence" value="ECO:0007669"/>
    <property type="project" value="TreeGrafter"/>
</dbReference>
<dbReference type="Gene3D" id="1.10.10.10">
    <property type="entry name" value="Winged helix-like DNA-binding domain superfamily/Winged helix DNA-binding domain"/>
    <property type="match status" value="1"/>
</dbReference>
<proteinExistence type="predicted"/>
<dbReference type="PROSITE" id="PS51063">
    <property type="entry name" value="HTH_CRP_2"/>
    <property type="match status" value="1"/>
</dbReference>
<protein>
    <submittedName>
        <fullName evidence="6">Fumarate/nitrate reduction transcriptional regulator Fnr</fullName>
    </submittedName>
</protein>
<feature type="domain" description="HTH crp-type" evidence="5">
    <location>
        <begin position="163"/>
        <end position="236"/>
    </location>
</feature>
<dbReference type="Pfam" id="PF13545">
    <property type="entry name" value="HTH_Crp_2"/>
    <property type="match status" value="1"/>
</dbReference>
<dbReference type="PANTHER" id="PTHR24567">
    <property type="entry name" value="CRP FAMILY TRANSCRIPTIONAL REGULATORY PROTEIN"/>
    <property type="match status" value="1"/>
</dbReference>
<dbReference type="InterPro" id="IPR014710">
    <property type="entry name" value="RmlC-like_jellyroll"/>
</dbReference>
<keyword evidence="3" id="KW-0804">Transcription</keyword>
<dbReference type="SMART" id="SM00100">
    <property type="entry name" value="cNMP"/>
    <property type="match status" value="1"/>
</dbReference>
<dbReference type="AlphaFoldDB" id="A0A426QJ79"/>
<dbReference type="Gene3D" id="2.60.120.10">
    <property type="entry name" value="Jelly Rolls"/>
    <property type="match status" value="1"/>
</dbReference>
<dbReference type="InterPro" id="IPR036388">
    <property type="entry name" value="WH-like_DNA-bd_sf"/>
</dbReference>
<keyword evidence="7" id="KW-1185">Reference proteome</keyword>
<dbReference type="InterPro" id="IPR036390">
    <property type="entry name" value="WH_DNA-bd_sf"/>
</dbReference>
<accession>A0A426QJ79</accession>
<dbReference type="InterPro" id="IPR018490">
    <property type="entry name" value="cNMP-bd_dom_sf"/>
</dbReference>
<keyword evidence="1" id="KW-0805">Transcription regulation</keyword>
<dbReference type="Proteomes" id="UP000287798">
    <property type="component" value="Unassembled WGS sequence"/>
</dbReference>
<evidence type="ECO:0000256" key="1">
    <source>
        <dbReference type="ARBA" id="ARBA00023015"/>
    </source>
</evidence>
<dbReference type="InterPro" id="IPR000595">
    <property type="entry name" value="cNMP-bd_dom"/>
</dbReference>
<dbReference type="SUPFAM" id="SSF46785">
    <property type="entry name" value="Winged helix' DNA-binding domain"/>
    <property type="match status" value="1"/>
</dbReference>
<gene>
    <name evidence="6" type="ORF">D6C00_07520</name>
</gene>
<evidence type="ECO:0000256" key="3">
    <source>
        <dbReference type="ARBA" id="ARBA00023163"/>
    </source>
</evidence>
<dbReference type="SUPFAM" id="SSF51206">
    <property type="entry name" value="cAMP-binding domain-like"/>
    <property type="match status" value="1"/>
</dbReference>
<dbReference type="InterPro" id="IPR018335">
    <property type="entry name" value="Tscrpt_reg_HTH_Crp-type_CS"/>
</dbReference>
<evidence type="ECO:0000313" key="6">
    <source>
        <dbReference type="EMBL" id="RRQ21808.1"/>
    </source>
</evidence>
<dbReference type="CDD" id="cd00092">
    <property type="entry name" value="HTH_CRP"/>
    <property type="match status" value="1"/>
</dbReference>
<dbReference type="SMART" id="SM00419">
    <property type="entry name" value="HTH_CRP"/>
    <property type="match status" value="1"/>
</dbReference>
<dbReference type="EMBL" id="QZMU01000001">
    <property type="protein sequence ID" value="RRQ21808.1"/>
    <property type="molecule type" value="Genomic_DNA"/>
</dbReference>
<dbReference type="RefSeq" id="WP_125181147.1">
    <property type="nucleotide sequence ID" value="NZ_QZMU01000001.1"/>
</dbReference>
<dbReference type="FunFam" id="2.60.120.10:FF:000004">
    <property type="entry name" value="Fumarate/nitrate reduction transcriptional regulator Fnr"/>
    <property type="match status" value="1"/>
</dbReference>
<comment type="caution">
    <text evidence="6">The sequence shown here is derived from an EMBL/GenBank/DDBJ whole genome shotgun (WGS) entry which is preliminary data.</text>
</comment>
<dbReference type="PROSITE" id="PS50042">
    <property type="entry name" value="CNMP_BINDING_3"/>
    <property type="match status" value="1"/>
</dbReference>
<dbReference type="PRINTS" id="PR00034">
    <property type="entry name" value="HTHCRP"/>
</dbReference>
<dbReference type="InterPro" id="IPR012318">
    <property type="entry name" value="HTH_CRP"/>
</dbReference>
<dbReference type="GO" id="GO:0003677">
    <property type="term" value="F:DNA binding"/>
    <property type="evidence" value="ECO:0007669"/>
    <property type="project" value="UniProtKB-KW"/>
</dbReference>
<reference evidence="6 7" key="1">
    <citation type="journal article" date="2010" name="Int. J. Syst. Evol. Microbiol.">
        <title>Thiohalobacter thiocyanaticus gen. nov., sp. nov., a moderately halophilic, sulfur-oxidizing gammaproteobacterium from hypersaline lakes, that utilizes thiocyanate.</title>
        <authorList>
            <person name="Sorokin D.Y."/>
            <person name="Kovaleva O.L."/>
            <person name="Tourova T.P."/>
            <person name="Muyzer G."/>
        </authorList>
    </citation>
    <scope>NUCLEOTIDE SEQUENCE [LARGE SCALE GENOMIC DNA]</scope>
    <source>
        <strain evidence="6 7">Hrh1</strain>
    </source>
</reference>
<dbReference type="GO" id="GO:0003700">
    <property type="term" value="F:DNA-binding transcription factor activity"/>
    <property type="evidence" value="ECO:0007669"/>
    <property type="project" value="InterPro"/>
</dbReference>
<feature type="domain" description="Cyclic nucleotide-binding" evidence="4">
    <location>
        <begin position="29"/>
        <end position="127"/>
    </location>
</feature>
<dbReference type="PANTHER" id="PTHR24567:SF75">
    <property type="entry name" value="FUMARATE AND NITRATE REDUCTION REGULATORY PROTEIN"/>
    <property type="match status" value="1"/>
</dbReference>
<dbReference type="PROSITE" id="PS00042">
    <property type="entry name" value="HTH_CRP_1"/>
    <property type="match status" value="1"/>
</dbReference>
<evidence type="ECO:0000259" key="4">
    <source>
        <dbReference type="PROSITE" id="PS50042"/>
    </source>
</evidence>
<dbReference type="CDD" id="cd00038">
    <property type="entry name" value="CAP_ED"/>
    <property type="match status" value="1"/>
</dbReference>